<accession>A0A853I5P3</accession>
<keyword evidence="2" id="KW-1185">Reference proteome</keyword>
<comment type="caution">
    <text evidence="1">The sequence shown here is derived from an EMBL/GenBank/DDBJ whole genome shotgun (WGS) entry which is preliminary data.</text>
</comment>
<evidence type="ECO:0000313" key="2">
    <source>
        <dbReference type="Proteomes" id="UP000569732"/>
    </source>
</evidence>
<dbReference type="GO" id="GO:0051213">
    <property type="term" value="F:dioxygenase activity"/>
    <property type="evidence" value="ECO:0007669"/>
    <property type="project" value="UniProtKB-KW"/>
</dbReference>
<name>A0A853I5P3_9GAMM</name>
<keyword evidence="1" id="KW-0223">Dioxygenase</keyword>
<dbReference type="EMBL" id="JACCKB010000068">
    <property type="protein sequence ID" value="NYZ69220.1"/>
    <property type="molecule type" value="Genomic_DNA"/>
</dbReference>
<dbReference type="Pfam" id="PF10014">
    <property type="entry name" value="2OG-Fe_Oxy_2"/>
    <property type="match status" value="1"/>
</dbReference>
<dbReference type="InterPro" id="IPR018724">
    <property type="entry name" value="2OG-Fe_dioxygenase"/>
</dbReference>
<gene>
    <name evidence="1" type="ORF">H0A36_24690</name>
</gene>
<proteinExistence type="predicted"/>
<organism evidence="1 2">
    <name type="scientific">Spartinivicinus marinus</name>
    <dbReference type="NCBI Taxonomy" id="2994442"/>
    <lineage>
        <taxon>Bacteria</taxon>
        <taxon>Pseudomonadati</taxon>
        <taxon>Pseudomonadota</taxon>
        <taxon>Gammaproteobacteria</taxon>
        <taxon>Oceanospirillales</taxon>
        <taxon>Zooshikellaceae</taxon>
        <taxon>Spartinivicinus</taxon>
    </lineage>
</organism>
<dbReference type="RefSeq" id="WP_180571217.1">
    <property type="nucleotide sequence ID" value="NZ_JACCKB010000068.1"/>
</dbReference>
<dbReference type="Gene3D" id="2.60.120.620">
    <property type="entry name" value="q2cbj1_9rhob like domain"/>
    <property type="match status" value="1"/>
</dbReference>
<reference evidence="1 2" key="1">
    <citation type="submission" date="2020-07" db="EMBL/GenBank/DDBJ databases">
        <title>Endozoicomonas sp. nov., isolated from sediment.</title>
        <authorList>
            <person name="Gu T."/>
        </authorList>
    </citation>
    <scope>NUCLEOTIDE SEQUENCE [LARGE SCALE GENOMIC DNA]</scope>
    <source>
        <strain evidence="1 2">SM1973</strain>
    </source>
</reference>
<evidence type="ECO:0000313" key="1">
    <source>
        <dbReference type="EMBL" id="NYZ69220.1"/>
    </source>
</evidence>
<protein>
    <submittedName>
        <fullName evidence="1">2OG-Fe dioxygenase family protein</fullName>
    </submittedName>
</protein>
<keyword evidence="1" id="KW-0560">Oxidoreductase</keyword>
<dbReference type="AlphaFoldDB" id="A0A853I5P3"/>
<dbReference type="Proteomes" id="UP000569732">
    <property type="component" value="Unassembled WGS sequence"/>
</dbReference>
<sequence length="291" mass="33559">MVLEKLFHPIYLFSVEDFDISPITFCSNIASYFYQLSWDNYLHRQNQIAYLQKSLTQRQNTRLSNEFWYYFFQGKIPYSDFKPIYQDLSPIQQKEFDSIQPNRRRAVSAYLLSFHNNQWISEQISVPGYNQNQAKVINHDQLDYRLATRFFPELPSHFVNDDLFCLLEGIAIFIRSKLGCCQLKITVHHNQTIARPGSFASNAPEGIHQDGQDLIVSALVVERKNLTGGKSIIFGADKTTCIVEKTLYSGEGILQPDLNTDLWHTVEATYSADGNNEGYRSTIGFDIEIIK</sequence>